<reference evidence="2" key="2">
    <citation type="submission" date="2015-03" db="EMBL/GenBank/DDBJ databases">
        <authorList>
            <person name="Welte C."/>
            <person name="de Graaf R."/>
            <person name="van den Bosch T.J.M."/>
            <person name="Op den Camp H."/>
            <person name="van Dam N."/>
            <person name="Jetten M."/>
        </authorList>
    </citation>
    <scope>NUCLEOTIDE SEQUENCE</scope>
    <source>
        <plasmid evidence="2">Drgb1</plasmid>
    </source>
</reference>
<feature type="transmembrane region" description="Helical" evidence="1">
    <location>
        <begin position="23"/>
        <end position="42"/>
    </location>
</feature>
<geneLocation type="plasmid" evidence="2">
    <name>Drgb1</name>
</geneLocation>
<proteinExistence type="predicted"/>
<keyword evidence="1" id="KW-0472">Membrane</keyword>
<accession>A0A0K0MPA8</accession>
<keyword evidence="1" id="KW-1133">Transmembrane helix</keyword>
<dbReference type="EMBL" id="KP942676">
    <property type="protein sequence ID" value="AKG47443.1"/>
    <property type="molecule type" value="Genomic_DNA"/>
</dbReference>
<keyword evidence="1" id="KW-0812">Transmembrane</keyword>
<feature type="transmembrane region" description="Helical" evidence="1">
    <location>
        <begin position="49"/>
        <end position="70"/>
    </location>
</feature>
<dbReference type="AlphaFoldDB" id="A0A0K0MPA8"/>
<protein>
    <submittedName>
        <fullName evidence="2">Uncharacterized protein</fullName>
    </submittedName>
</protein>
<evidence type="ECO:0000256" key="1">
    <source>
        <dbReference type="SAM" id="Phobius"/>
    </source>
</evidence>
<gene>
    <name evidence="2" type="ORF">pA_00003</name>
</gene>
<reference evidence="2" key="1">
    <citation type="journal article" date="2015" name="Environ. Microbiol.">
        <title>Plasmids from the gut microbiome of cabbage root fly larvae encode SaxA that catalyses the conversion of the plant toxin 2-phenylethyl isothiocyanate.</title>
        <authorList>
            <person name="Welte C.U."/>
            <person name="de Graaf R.M."/>
            <person name="van den Bosch T.J."/>
            <person name="Op den Camp H.J."/>
            <person name="van Dam N.M."/>
            <person name="Jetten M.S."/>
        </authorList>
    </citation>
    <scope>NUCLEOTIDE SEQUENCE</scope>
    <source>
        <plasmid evidence="2">Drgb1</plasmid>
    </source>
</reference>
<sequence>MSDLKSKIDPITKFLDTITDNPFVYGPLIIAALLILGVIICETQSKKKWLIIIAGICLVFSLVMGCLYYTKDKTEINTGSDEIYRRIK</sequence>
<organism evidence="2">
    <name type="scientific">Pectobacterium carotovorum</name>
    <name type="common">Erwinia carotovora</name>
    <dbReference type="NCBI Taxonomy" id="554"/>
    <lineage>
        <taxon>Bacteria</taxon>
        <taxon>Pseudomonadati</taxon>
        <taxon>Pseudomonadota</taxon>
        <taxon>Gammaproteobacteria</taxon>
        <taxon>Enterobacterales</taxon>
        <taxon>Pectobacteriaceae</taxon>
        <taxon>Pectobacterium</taxon>
    </lineage>
</organism>
<evidence type="ECO:0000313" key="2">
    <source>
        <dbReference type="EMBL" id="AKG47443.1"/>
    </source>
</evidence>
<keyword evidence="2" id="KW-0614">Plasmid</keyword>
<name>A0A0K0MPA8_PECCA</name>